<feature type="transmembrane region" description="Helical" evidence="6">
    <location>
        <begin position="86"/>
        <end position="106"/>
    </location>
</feature>
<gene>
    <name evidence="7" type="ORF">ACFQRI_00970</name>
</gene>
<accession>A0ABW2LEZ4</accession>
<reference evidence="8" key="1">
    <citation type="journal article" date="2019" name="Int. J. Syst. Evol. Microbiol.">
        <title>The Global Catalogue of Microorganisms (GCM) 10K type strain sequencing project: providing services to taxonomists for standard genome sequencing and annotation.</title>
        <authorList>
            <consortium name="The Broad Institute Genomics Platform"/>
            <consortium name="The Broad Institute Genome Sequencing Center for Infectious Disease"/>
            <person name="Wu L."/>
            <person name="Ma J."/>
        </authorList>
    </citation>
    <scope>NUCLEOTIDE SEQUENCE [LARGE SCALE GENOMIC DNA]</scope>
    <source>
        <strain evidence="8">WLHS5</strain>
    </source>
</reference>
<feature type="transmembrane region" description="Helical" evidence="6">
    <location>
        <begin position="20"/>
        <end position="39"/>
    </location>
</feature>
<evidence type="ECO:0000256" key="2">
    <source>
        <dbReference type="ARBA" id="ARBA00007511"/>
    </source>
</evidence>
<evidence type="ECO:0000313" key="8">
    <source>
        <dbReference type="Proteomes" id="UP001596504"/>
    </source>
</evidence>
<keyword evidence="5 6" id="KW-0472">Membrane</keyword>
<sequence length="129" mass="13630">MIFALDSMPAIFGLTQNGFIIFTANAFALTGLRQLYCVIGGMLDKLVYLSYGLAVILGSIGVKLIVEALHGSHVEEIEIGVPRIGIAISLGFIVLTLVVTTAAGLLRTRGRKSDEAATPEPVSVAADRE</sequence>
<keyword evidence="4 6" id="KW-1133">Transmembrane helix</keyword>
<evidence type="ECO:0000256" key="5">
    <source>
        <dbReference type="ARBA" id="ARBA00023136"/>
    </source>
</evidence>
<comment type="caution">
    <text evidence="7">The sequence shown here is derived from an EMBL/GenBank/DDBJ whole genome shotgun (WGS) entry which is preliminary data.</text>
</comment>
<dbReference type="InterPro" id="IPR005496">
    <property type="entry name" value="Integral_membrane_TerC"/>
</dbReference>
<dbReference type="RefSeq" id="WP_380663027.1">
    <property type="nucleotide sequence ID" value="NZ_JBHTCJ010000001.1"/>
</dbReference>
<dbReference type="Proteomes" id="UP001596504">
    <property type="component" value="Unassembled WGS sequence"/>
</dbReference>
<evidence type="ECO:0000256" key="6">
    <source>
        <dbReference type="SAM" id="Phobius"/>
    </source>
</evidence>
<dbReference type="EMBL" id="JBHTCJ010000001">
    <property type="protein sequence ID" value="MFC7339964.1"/>
    <property type="molecule type" value="Genomic_DNA"/>
</dbReference>
<evidence type="ECO:0000256" key="3">
    <source>
        <dbReference type="ARBA" id="ARBA00022692"/>
    </source>
</evidence>
<evidence type="ECO:0000256" key="1">
    <source>
        <dbReference type="ARBA" id="ARBA00004141"/>
    </source>
</evidence>
<name>A0ABW2LEZ4_9PSEU</name>
<keyword evidence="3 6" id="KW-0812">Transmembrane</keyword>
<keyword evidence="8" id="KW-1185">Reference proteome</keyword>
<protein>
    <submittedName>
        <fullName evidence="7">Uncharacterized protein</fullName>
    </submittedName>
</protein>
<dbReference type="PANTHER" id="PTHR30238">
    <property type="entry name" value="MEMBRANE BOUND PREDICTED REDOX MODULATOR"/>
    <property type="match status" value="1"/>
</dbReference>
<dbReference type="PANTHER" id="PTHR30238:SF0">
    <property type="entry name" value="THYLAKOID MEMBRANE PROTEIN TERC, CHLOROPLASTIC"/>
    <property type="match status" value="1"/>
</dbReference>
<proteinExistence type="inferred from homology"/>
<evidence type="ECO:0000256" key="4">
    <source>
        <dbReference type="ARBA" id="ARBA00022989"/>
    </source>
</evidence>
<comment type="subcellular location">
    <subcellularLocation>
        <location evidence="1">Membrane</location>
        <topology evidence="1">Multi-pass membrane protein</topology>
    </subcellularLocation>
</comment>
<comment type="similarity">
    <text evidence="2">Belongs to the TerC family.</text>
</comment>
<organism evidence="7 8">
    <name type="scientific">Saccharopolyspora griseoalba</name>
    <dbReference type="NCBI Taxonomy" id="1431848"/>
    <lineage>
        <taxon>Bacteria</taxon>
        <taxon>Bacillati</taxon>
        <taxon>Actinomycetota</taxon>
        <taxon>Actinomycetes</taxon>
        <taxon>Pseudonocardiales</taxon>
        <taxon>Pseudonocardiaceae</taxon>
        <taxon>Saccharopolyspora</taxon>
    </lineage>
</organism>
<dbReference type="Pfam" id="PF03741">
    <property type="entry name" value="TerC"/>
    <property type="match status" value="1"/>
</dbReference>
<evidence type="ECO:0000313" key="7">
    <source>
        <dbReference type="EMBL" id="MFC7339964.1"/>
    </source>
</evidence>
<feature type="transmembrane region" description="Helical" evidence="6">
    <location>
        <begin position="46"/>
        <end position="66"/>
    </location>
</feature>